<dbReference type="Pfam" id="PF13180">
    <property type="entry name" value="PDZ_2"/>
    <property type="match status" value="1"/>
</dbReference>
<keyword evidence="6 16" id="KW-0645">Protease</keyword>
<feature type="region of interest" description="Disordered" evidence="14">
    <location>
        <begin position="404"/>
        <end position="458"/>
    </location>
</feature>
<dbReference type="Proteomes" id="UP000192652">
    <property type="component" value="Unassembled WGS sequence"/>
</dbReference>
<dbReference type="PROSITE" id="PS51318">
    <property type="entry name" value="TAT"/>
    <property type="match status" value="1"/>
</dbReference>
<evidence type="ECO:0000256" key="6">
    <source>
        <dbReference type="ARBA" id="ARBA00022670"/>
    </source>
</evidence>
<dbReference type="EC" id="3.4.21.107" evidence="4"/>
<gene>
    <name evidence="16" type="ORF">BTR14_04810</name>
</gene>
<evidence type="ECO:0000256" key="7">
    <source>
        <dbReference type="ARBA" id="ARBA00022729"/>
    </source>
</evidence>
<dbReference type="Gene3D" id="2.40.10.120">
    <property type="match status" value="1"/>
</dbReference>
<keyword evidence="9" id="KW-0574">Periplasm</keyword>
<dbReference type="SMART" id="SM00228">
    <property type="entry name" value="PDZ"/>
    <property type="match status" value="2"/>
</dbReference>
<dbReference type="PROSITE" id="PS50106">
    <property type="entry name" value="PDZ"/>
    <property type="match status" value="2"/>
</dbReference>
<evidence type="ECO:0000256" key="8">
    <source>
        <dbReference type="ARBA" id="ARBA00022737"/>
    </source>
</evidence>
<dbReference type="PANTHER" id="PTHR22939:SF130">
    <property type="entry name" value="PERIPLASMIC SERINE ENDOPROTEASE DEGP-LIKE-RELATED"/>
    <property type="match status" value="1"/>
</dbReference>
<dbReference type="RefSeq" id="WP_081174196.1">
    <property type="nucleotide sequence ID" value="NZ_MSPX01000002.1"/>
</dbReference>
<dbReference type="InterPro" id="IPR011782">
    <property type="entry name" value="Pept_S1C_Do"/>
</dbReference>
<name>A0ABX3PIM7_9HYPH</name>
<dbReference type="GO" id="GO:0006508">
    <property type="term" value="P:proteolysis"/>
    <property type="evidence" value="ECO:0007669"/>
    <property type="project" value="UniProtKB-KW"/>
</dbReference>
<evidence type="ECO:0000259" key="15">
    <source>
        <dbReference type="PROSITE" id="PS50106"/>
    </source>
</evidence>
<dbReference type="SUPFAM" id="SSF50494">
    <property type="entry name" value="Trypsin-like serine proteases"/>
    <property type="match status" value="1"/>
</dbReference>
<dbReference type="Pfam" id="PF13365">
    <property type="entry name" value="Trypsin_2"/>
    <property type="match status" value="1"/>
</dbReference>
<evidence type="ECO:0000313" key="17">
    <source>
        <dbReference type="Proteomes" id="UP000192652"/>
    </source>
</evidence>
<dbReference type="Gene3D" id="2.30.42.10">
    <property type="match status" value="2"/>
</dbReference>
<keyword evidence="12" id="KW-0346">Stress response</keyword>
<comment type="subcellular location">
    <subcellularLocation>
        <location evidence="2">Periplasm</location>
    </subcellularLocation>
</comment>
<evidence type="ECO:0000256" key="2">
    <source>
        <dbReference type="ARBA" id="ARBA00004418"/>
    </source>
</evidence>
<dbReference type="InterPro" id="IPR036034">
    <property type="entry name" value="PDZ_sf"/>
</dbReference>
<dbReference type="InterPro" id="IPR009003">
    <property type="entry name" value="Peptidase_S1_PA"/>
</dbReference>
<evidence type="ECO:0000256" key="12">
    <source>
        <dbReference type="ARBA" id="ARBA00023016"/>
    </source>
</evidence>
<keyword evidence="7" id="KW-0732">Signal</keyword>
<evidence type="ECO:0000256" key="14">
    <source>
        <dbReference type="SAM" id="MobiDB-lite"/>
    </source>
</evidence>
<feature type="compositionally biased region" description="Pro residues" evidence="14">
    <location>
        <begin position="41"/>
        <end position="58"/>
    </location>
</feature>
<dbReference type="GO" id="GO:0008233">
    <property type="term" value="F:peptidase activity"/>
    <property type="evidence" value="ECO:0007669"/>
    <property type="project" value="UniProtKB-KW"/>
</dbReference>
<dbReference type="EMBL" id="MSPX01000002">
    <property type="protein sequence ID" value="OQP87917.1"/>
    <property type="molecule type" value="Genomic_DNA"/>
</dbReference>
<evidence type="ECO:0000256" key="5">
    <source>
        <dbReference type="ARBA" id="ARBA00013958"/>
    </source>
</evidence>
<comment type="catalytic activity">
    <reaction evidence="1">
        <text>Acts on substrates that are at least partially unfolded. The cleavage site P1 residue is normally between a pair of hydrophobic residues, such as Val-|-Val.</text>
        <dbReference type="EC" id="3.4.21.107"/>
    </reaction>
</comment>
<dbReference type="InterPro" id="IPR001478">
    <property type="entry name" value="PDZ"/>
</dbReference>
<evidence type="ECO:0000256" key="4">
    <source>
        <dbReference type="ARBA" id="ARBA00013035"/>
    </source>
</evidence>
<dbReference type="PANTHER" id="PTHR22939">
    <property type="entry name" value="SERINE PROTEASE FAMILY S1C HTRA-RELATED"/>
    <property type="match status" value="1"/>
</dbReference>
<evidence type="ECO:0000313" key="16">
    <source>
        <dbReference type="EMBL" id="OQP87917.1"/>
    </source>
</evidence>
<evidence type="ECO:0000256" key="3">
    <source>
        <dbReference type="ARBA" id="ARBA00010541"/>
    </source>
</evidence>
<dbReference type="CDD" id="cd10839">
    <property type="entry name" value="cpPDZ1_DegP-like"/>
    <property type="match status" value="1"/>
</dbReference>
<feature type="compositionally biased region" description="Basic and acidic residues" evidence="14">
    <location>
        <begin position="407"/>
        <end position="425"/>
    </location>
</feature>
<feature type="region of interest" description="Disordered" evidence="14">
    <location>
        <begin position="36"/>
        <end position="73"/>
    </location>
</feature>
<sequence>MGSPHRPRFSSTLSQRGILAGLLALGLALPAGPGFAQAPAAPQPPASEPQALPAPPTGKPLQPGLAPSARHAAQGPASVADLAAGLLDAVVNISTSQNVKNDDDTPSPKVPEGSPFQDFFNDFFNGQSGDNNAGRKVESLGSGFVIDPAGFIVTNNHVIEGADDIEVNFANGSKLKARLVGRDTKTDLALLKVEPRKPLVAVPFGDSRRMRIGDWVMAIGNPFGLGGSVTIGIVSARGRNINAGPYDNFIQTDAAINRGNSGGPLFNMYGEVIGINTAIISPSGGSIGIGFSVPTELAQNVVQQLKEFGETRRGWLGVRIQPVTDQIAESLKMDTPRGAMVAGIIDNGPIKNGEIKPGDVIVKFAGEEIEEMRDLPRIVAESPVGQAVDVVLFRDGKEMTVKVTLGRLEDSEPAADKDAAGKDKAAPGADEPDDTPDEGADNKGDGNKGEGTDQAEPPAATLPAADAVLGMKLAALTPETRKQFSVAQTVEGVLITEVTPQSPAADRRLQPGDVIMEIGQEGMKTPEDVVARVEELKASGRRNALMMVANKAGELRFVTLRIEQRWP</sequence>
<comment type="similarity">
    <text evidence="3">Belongs to the peptidase S1C family.</text>
</comment>
<protein>
    <recommendedName>
        <fullName evidence="5">Probable periplasmic serine endoprotease DegP-like</fullName>
        <ecNumber evidence="4">3.4.21.107</ecNumber>
    </recommendedName>
    <alternativeName>
        <fullName evidence="13">Protease Do</fullName>
    </alternativeName>
</protein>
<dbReference type="SUPFAM" id="SSF50156">
    <property type="entry name" value="PDZ domain-like"/>
    <property type="match status" value="2"/>
</dbReference>
<keyword evidence="17" id="KW-1185">Reference proteome</keyword>
<feature type="compositionally biased region" description="Acidic residues" evidence="14">
    <location>
        <begin position="430"/>
        <end position="439"/>
    </location>
</feature>
<feature type="domain" description="PDZ" evidence="15">
    <location>
        <begin position="469"/>
        <end position="563"/>
    </location>
</feature>
<evidence type="ECO:0000256" key="9">
    <source>
        <dbReference type="ARBA" id="ARBA00022764"/>
    </source>
</evidence>
<reference evidence="16 17" key="1">
    <citation type="journal article" date="2017" name="Antonie Van Leeuwenhoek">
        <title>Rhizobium rhizosphaerae sp. nov., a novel species isolated from rice rhizosphere.</title>
        <authorList>
            <person name="Zhao J.J."/>
            <person name="Zhang J."/>
            <person name="Zhang R.J."/>
            <person name="Zhang C.W."/>
            <person name="Yin H.Q."/>
            <person name="Zhang X.X."/>
        </authorList>
    </citation>
    <scope>NUCLEOTIDE SEQUENCE [LARGE SCALE GENOMIC DNA]</scope>
    <source>
        <strain evidence="16 17">RD15</strain>
    </source>
</reference>
<dbReference type="InterPro" id="IPR001940">
    <property type="entry name" value="Peptidase_S1C"/>
</dbReference>
<evidence type="ECO:0000256" key="10">
    <source>
        <dbReference type="ARBA" id="ARBA00022801"/>
    </source>
</evidence>
<comment type="caution">
    <text evidence="16">The sequence shown here is derived from an EMBL/GenBank/DDBJ whole genome shotgun (WGS) entry which is preliminary data.</text>
</comment>
<evidence type="ECO:0000256" key="13">
    <source>
        <dbReference type="ARBA" id="ARBA00032850"/>
    </source>
</evidence>
<organism evidence="16 17">
    <name type="scientific">Xaviernesmea rhizosphaerae</name>
    <dbReference type="NCBI Taxonomy" id="1672749"/>
    <lineage>
        <taxon>Bacteria</taxon>
        <taxon>Pseudomonadati</taxon>
        <taxon>Pseudomonadota</taxon>
        <taxon>Alphaproteobacteria</taxon>
        <taxon>Hyphomicrobiales</taxon>
        <taxon>Rhizobiaceae</taxon>
        <taxon>Rhizobium/Agrobacterium group</taxon>
        <taxon>Xaviernesmea</taxon>
    </lineage>
</organism>
<dbReference type="Pfam" id="PF00595">
    <property type="entry name" value="PDZ"/>
    <property type="match status" value="1"/>
</dbReference>
<keyword evidence="11" id="KW-0720">Serine protease</keyword>
<evidence type="ECO:0000256" key="1">
    <source>
        <dbReference type="ARBA" id="ARBA00001772"/>
    </source>
</evidence>
<proteinExistence type="inferred from homology"/>
<accession>A0ABX3PIM7</accession>
<dbReference type="NCBIfam" id="TIGR02037">
    <property type="entry name" value="degP_htrA_DO"/>
    <property type="match status" value="1"/>
</dbReference>
<evidence type="ECO:0000256" key="11">
    <source>
        <dbReference type="ARBA" id="ARBA00022825"/>
    </source>
</evidence>
<feature type="compositionally biased region" description="Basic and acidic residues" evidence="14">
    <location>
        <begin position="440"/>
        <end position="451"/>
    </location>
</feature>
<keyword evidence="10" id="KW-0378">Hydrolase</keyword>
<feature type="domain" description="PDZ" evidence="15">
    <location>
        <begin position="305"/>
        <end position="396"/>
    </location>
</feature>
<dbReference type="PRINTS" id="PR00834">
    <property type="entry name" value="PROTEASES2C"/>
</dbReference>
<dbReference type="InterPro" id="IPR006311">
    <property type="entry name" value="TAT_signal"/>
</dbReference>
<keyword evidence="8" id="KW-0677">Repeat</keyword>